<dbReference type="Gene3D" id="1.10.10.10">
    <property type="entry name" value="Winged helix-like DNA-binding domain superfamily/Winged helix DNA-binding domain"/>
    <property type="match status" value="1"/>
</dbReference>
<protein>
    <recommendedName>
        <fullName evidence="3">HTH arsR-type domain-containing protein</fullName>
    </recommendedName>
</protein>
<name>A0A1G1YIA2_9BACT</name>
<dbReference type="InterPro" id="IPR036390">
    <property type="entry name" value="WH_DNA-bd_sf"/>
</dbReference>
<dbReference type="AlphaFoldDB" id="A0A1G1YIA2"/>
<evidence type="ECO:0008006" key="3">
    <source>
        <dbReference type="Google" id="ProtNLM"/>
    </source>
</evidence>
<sequence length="202" mass="23695">MLEHLFGSKTRVMLLRLFLNNPEKFYFVRELTRNLDSHLNSIRRELSNLQQIGIIDFYTKSDLEKELERKIKDNKKYYKLNSNFIFAGELKSLLNKAQLFLDKSLIKRVENLGEVKFFLLSGIFVGRDDAPVDLLAVGTINRAKLRNLIKGFERDLGKSINYTVMTKTEFQYRYNITDRFLYDLLGGKNLTIIDSLLVKLKK</sequence>
<evidence type="ECO:0000313" key="2">
    <source>
        <dbReference type="Proteomes" id="UP000177376"/>
    </source>
</evidence>
<organism evidence="1 2">
    <name type="scientific">Candidatus Buchananbacteria bacterium RIFCSPLOWO2_01_FULL_39_33</name>
    <dbReference type="NCBI Taxonomy" id="1797543"/>
    <lineage>
        <taxon>Bacteria</taxon>
        <taxon>Candidatus Buchananiibacteriota</taxon>
    </lineage>
</organism>
<gene>
    <name evidence="1" type="ORF">A3A02_01925</name>
</gene>
<dbReference type="EMBL" id="MHIM01000034">
    <property type="protein sequence ID" value="OGY51546.1"/>
    <property type="molecule type" value="Genomic_DNA"/>
</dbReference>
<dbReference type="InterPro" id="IPR036388">
    <property type="entry name" value="WH-like_DNA-bd_sf"/>
</dbReference>
<dbReference type="Proteomes" id="UP000177376">
    <property type="component" value="Unassembled WGS sequence"/>
</dbReference>
<accession>A0A1G1YIA2</accession>
<comment type="caution">
    <text evidence="1">The sequence shown here is derived from an EMBL/GenBank/DDBJ whole genome shotgun (WGS) entry which is preliminary data.</text>
</comment>
<reference evidence="1 2" key="1">
    <citation type="journal article" date="2016" name="Nat. Commun.">
        <title>Thousands of microbial genomes shed light on interconnected biogeochemical processes in an aquifer system.</title>
        <authorList>
            <person name="Anantharaman K."/>
            <person name="Brown C.T."/>
            <person name="Hug L.A."/>
            <person name="Sharon I."/>
            <person name="Castelle C.J."/>
            <person name="Probst A.J."/>
            <person name="Thomas B.C."/>
            <person name="Singh A."/>
            <person name="Wilkins M.J."/>
            <person name="Karaoz U."/>
            <person name="Brodie E.L."/>
            <person name="Williams K.H."/>
            <person name="Hubbard S.S."/>
            <person name="Banfield J.F."/>
        </authorList>
    </citation>
    <scope>NUCLEOTIDE SEQUENCE [LARGE SCALE GENOMIC DNA]</scope>
</reference>
<dbReference type="SUPFAM" id="SSF46785">
    <property type="entry name" value="Winged helix' DNA-binding domain"/>
    <property type="match status" value="1"/>
</dbReference>
<proteinExistence type="predicted"/>
<evidence type="ECO:0000313" key="1">
    <source>
        <dbReference type="EMBL" id="OGY51546.1"/>
    </source>
</evidence>